<accession>A0AAE1YDS5</accession>
<name>A0AAE1YDS5_9LAMI</name>
<reference evidence="2" key="2">
    <citation type="journal article" date="2024" name="Plant">
        <title>Genomic evolution and insights into agronomic trait innovations of Sesamum species.</title>
        <authorList>
            <person name="Miao H."/>
            <person name="Wang L."/>
            <person name="Qu L."/>
            <person name="Liu H."/>
            <person name="Sun Y."/>
            <person name="Le M."/>
            <person name="Wang Q."/>
            <person name="Wei S."/>
            <person name="Zheng Y."/>
            <person name="Lin W."/>
            <person name="Duan Y."/>
            <person name="Cao H."/>
            <person name="Xiong S."/>
            <person name="Wang X."/>
            <person name="Wei L."/>
            <person name="Li C."/>
            <person name="Ma Q."/>
            <person name="Ju M."/>
            <person name="Zhao R."/>
            <person name="Li G."/>
            <person name="Mu C."/>
            <person name="Tian Q."/>
            <person name="Mei H."/>
            <person name="Zhang T."/>
            <person name="Gao T."/>
            <person name="Zhang H."/>
        </authorList>
    </citation>
    <scope>NUCLEOTIDE SEQUENCE</scope>
    <source>
        <strain evidence="2">3651</strain>
    </source>
</reference>
<sequence length="392" mass="42827">MYIIEGSHRRRHPPASCRRRPTAPTSLSELSHSPSPSPRRHNPSPQAQASCVGTLPSPRRRIPPPNLGRRKPSPSPKPRLSPPPPSQLAPSQPFPLPPHTKPKPSQPLPLKPTPSPSPSLPPNPRLRNPSPPTPTPSPPLLVPFPTPGALTLPQLVAPARLGWGGGEGKMPEMGINPPPREVSAKLHPAAADIASNMVTGADKQVNGGSTLQTNRDARQGHSPGAAGSATHSESNTESMPSLETIEEAREHSVHFANPVTRNWSYPTAVVGMARLAAKLKRLKHRLKEWNKSVFGDIFLRLKEAEELVKWAERTYDEAPTEANLFAMKRATAEWPMALSIEEGYWKQKSSCKWVLGGDQNTRFFHSMVRKSMPGLLFLPSQRGTIGLLIRGR</sequence>
<feature type="region of interest" description="Disordered" evidence="1">
    <location>
        <begin position="201"/>
        <end position="242"/>
    </location>
</feature>
<feature type="compositionally biased region" description="Pro residues" evidence="1">
    <location>
        <begin position="73"/>
        <end position="146"/>
    </location>
</feature>
<dbReference type="AlphaFoldDB" id="A0AAE1YDS5"/>
<feature type="compositionally biased region" description="Basic residues" evidence="1">
    <location>
        <begin position="58"/>
        <end position="72"/>
    </location>
</feature>
<dbReference type="EMBL" id="JACGWO010000004">
    <property type="protein sequence ID" value="KAK4428411.1"/>
    <property type="molecule type" value="Genomic_DNA"/>
</dbReference>
<evidence type="ECO:0000256" key="1">
    <source>
        <dbReference type="SAM" id="MobiDB-lite"/>
    </source>
</evidence>
<feature type="compositionally biased region" description="Low complexity" evidence="1">
    <location>
        <begin position="24"/>
        <end position="34"/>
    </location>
</feature>
<keyword evidence="3" id="KW-1185">Reference proteome</keyword>
<feature type="region of interest" description="Disordered" evidence="1">
    <location>
        <begin position="1"/>
        <end position="146"/>
    </location>
</feature>
<dbReference type="Proteomes" id="UP001293254">
    <property type="component" value="Unassembled WGS sequence"/>
</dbReference>
<evidence type="ECO:0000313" key="3">
    <source>
        <dbReference type="Proteomes" id="UP001293254"/>
    </source>
</evidence>
<protein>
    <submittedName>
        <fullName evidence="2">Uncharacterized protein</fullName>
    </submittedName>
</protein>
<reference evidence="2" key="1">
    <citation type="submission" date="2020-06" db="EMBL/GenBank/DDBJ databases">
        <authorList>
            <person name="Li T."/>
            <person name="Hu X."/>
            <person name="Zhang T."/>
            <person name="Song X."/>
            <person name="Zhang H."/>
            <person name="Dai N."/>
            <person name="Sheng W."/>
            <person name="Hou X."/>
            <person name="Wei L."/>
        </authorList>
    </citation>
    <scope>NUCLEOTIDE SEQUENCE</scope>
    <source>
        <strain evidence="2">3651</strain>
        <tissue evidence="2">Leaf</tissue>
    </source>
</reference>
<comment type="caution">
    <text evidence="2">The sequence shown here is derived from an EMBL/GenBank/DDBJ whole genome shotgun (WGS) entry which is preliminary data.</text>
</comment>
<evidence type="ECO:0000313" key="2">
    <source>
        <dbReference type="EMBL" id="KAK4428411.1"/>
    </source>
</evidence>
<feature type="region of interest" description="Disordered" evidence="1">
    <location>
        <begin position="163"/>
        <end position="182"/>
    </location>
</feature>
<feature type="compositionally biased region" description="Polar residues" evidence="1">
    <location>
        <begin position="229"/>
        <end position="241"/>
    </location>
</feature>
<proteinExistence type="predicted"/>
<feature type="compositionally biased region" description="Basic residues" evidence="1">
    <location>
        <begin position="8"/>
        <end position="21"/>
    </location>
</feature>
<gene>
    <name evidence="2" type="ORF">Salat_1140700</name>
</gene>
<organism evidence="2 3">
    <name type="scientific">Sesamum alatum</name>
    <dbReference type="NCBI Taxonomy" id="300844"/>
    <lineage>
        <taxon>Eukaryota</taxon>
        <taxon>Viridiplantae</taxon>
        <taxon>Streptophyta</taxon>
        <taxon>Embryophyta</taxon>
        <taxon>Tracheophyta</taxon>
        <taxon>Spermatophyta</taxon>
        <taxon>Magnoliopsida</taxon>
        <taxon>eudicotyledons</taxon>
        <taxon>Gunneridae</taxon>
        <taxon>Pentapetalae</taxon>
        <taxon>asterids</taxon>
        <taxon>lamiids</taxon>
        <taxon>Lamiales</taxon>
        <taxon>Pedaliaceae</taxon>
        <taxon>Sesamum</taxon>
    </lineage>
</organism>